<evidence type="ECO:0000256" key="1">
    <source>
        <dbReference type="ARBA" id="ARBA00008791"/>
    </source>
</evidence>
<dbReference type="PANTHER" id="PTHR46268:SF6">
    <property type="entry name" value="UNIVERSAL STRESS PROTEIN UP12"/>
    <property type="match status" value="1"/>
</dbReference>
<reference evidence="3 4" key="1">
    <citation type="submission" date="2019-03" db="EMBL/GenBank/DDBJ databases">
        <title>Genomics of glacier-inhabiting Cryobacterium strains.</title>
        <authorList>
            <person name="Liu Q."/>
            <person name="Xin Y.-H."/>
        </authorList>
    </citation>
    <scope>NUCLEOTIDE SEQUENCE [LARGE SCALE GENOMIC DNA]</scope>
    <source>
        <strain evidence="3 4">TMT1-51</strain>
    </source>
</reference>
<keyword evidence="4" id="KW-1185">Reference proteome</keyword>
<feature type="domain" description="UspA" evidence="2">
    <location>
        <begin position="20"/>
        <end position="156"/>
    </location>
</feature>
<name>A0A4Y8JR84_9MICO</name>
<dbReference type="Proteomes" id="UP000297472">
    <property type="component" value="Unassembled WGS sequence"/>
</dbReference>
<dbReference type="SUPFAM" id="SSF52402">
    <property type="entry name" value="Adenine nucleotide alpha hydrolases-like"/>
    <property type="match status" value="2"/>
</dbReference>
<dbReference type="InterPro" id="IPR006016">
    <property type="entry name" value="UspA"/>
</dbReference>
<dbReference type="PANTHER" id="PTHR46268">
    <property type="entry name" value="STRESS RESPONSE PROTEIN NHAX"/>
    <property type="match status" value="1"/>
</dbReference>
<dbReference type="OrthoDB" id="5242641at2"/>
<dbReference type="AlphaFoldDB" id="A0A4Y8JR84"/>
<gene>
    <name evidence="3" type="ORF">E3T49_15745</name>
</gene>
<dbReference type="InterPro" id="IPR014729">
    <property type="entry name" value="Rossmann-like_a/b/a_fold"/>
</dbReference>
<evidence type="ECO:0000313" key="3">
    <source>
        <dbReference type="EMBL" id="TFD26140.1"/>
    </source>
</evidence>
<protein>
    <submittedName>
        <fullName evidence="3">Universal stress protein</fullName>
    </submittedName>
</protein>
<organism evidence="3 4">
    <name type="scientific">Cryobacterium cryoconiti</name>
    <dbReference type="NCBI Taxonomy" id="1259239"/>
    <lineage>
        <taxon>Bacteria</taxon>
        <taxon>Bacillati</taxon>
        <taxon>Actinomycetota</taxon>
        <taxon>Actinomycetes</taxon>
        <taxon>Micrococcales</taxon>
        <taxon>Microbacteriaceae</taxon>
        <taxon>Cryobacterium</taxon>
    </lineage>
</organism>
<dbReference type="Gene3D" id="3.40.50.620">
    <property type="entry name" value="HUPs"/>
    <property type="match status" value="2"/>
</dbReference>
<dbReference type="EMBL" id="SOHA01000044">
    <property type="protein sequence ID" value="TFD26140.1"/>
    <property type="molecule type" value="Genomic_DNA"/>
</dbReference>
<proteinExistence type="inferred from homology"/>
<dbReference type="Pfam" id="PF00582">
    <property type="entry name" value="Usp"/>
    <property type="match status" value="1"/>
</dbReference>
<evidence type="ECO:0000313" key="4">
    <source>
        <dbReference type="Proteomes" id="UP000297472"/>
    </source>
</evidence>
<comment type="similarity">
    <text evidence="1">Belongs to the universal stress protein A family.</text>
</comment>
<accession>A0A4Y8JR84</accession>
<sequence length="307" mass="33298">MRHPSRTEGETRVTRVPNYVVAYEATERGNDTVELGVALARLTRSELRLCLVLPHHSSTVPARVGAVSSPDYQALLEEQSLEWLEQGLARVPADVIATTHLLYAESTTEGLLQAARTFDSDRIVVGASRRGLMNRFTIGSVANALLHSSPVPVALAPRGYKAPAQLTRITCAIGTRPGWRTLLDSLLAFSEDLTVDLRFVTLVEVDAGRRHPAEQAESQTHLAEVLEYFQSRSTAHGAISTEVASGHSVEAAVEALDWQPTEVAFVGSSRLAQPTTIFLGITAHRMLHALPVPLIVVPTGTDARKPH</sequence>
<dbReference type="CDD" id="cd00293">
    <property type="entry name" value="USP-like"/>
    <property type="match status" value="1"/>
</dbReference>
<evidence type="ECO:0000259" key="2">
    <source>
        <dbReference type="Pfam" id="PF00582"/>
    </source>
</evidence>
<comment type="caution">
    <text evidence="3">The sequence shown here is derived from an EMBL/GenBank/DDBJ whole genome shotgun (WGS) entry which is preliminary data.</text>
</comment>